<dbReference type="PROSITE" id="PS51093">
    <property type="entry name" value="PTS_EIIA_TYPE_1"/>
    <property type="match status" value="1"/>
</dbReference>
<organism evidence="8 9">
    <name type="scientific">Lucifera butyrica</name>
    <dbReference type="NCBI Taxonomy" id="1351585"/>
    <lineage>
        <taxon>Bacteria</taxon>
        <taxon>Bacillati</taxon>
        <taxon>Bacillota</taxon>
        <taxon>Negativicutes</taxon>
        <taxon>Veillonellales</taxon>
        <taxon>Veillonellaceae</taxon>
        <taxon>Lucifera</taxon>
    </lineage>
</organism>
<dbReference type="Pfam" id="PF00358">
    <property type="entry name" value="PTS_EIIA_1"/>
    <property type="match status" value="1"/>
</dbReference>
<dbReference type="PANTHER" id="PTHR45008:SF1">
    <property type="entry name" value="PTS SYSTEM GLUCOSE-SPECIFIC EIIA COMPONENT"/>
    <property type="match status" value="1"/>
</dbReference>
<evidence type="ECO:0000256" key="4">
    <source>
        <dbReference type="ARBA" id="ARBA00022679"/>
    </source>
</evidence>
<dbReference type="InterPro" id="IPR050890">
    <property type="entry name" value="PTS_EIIA_component"/>
</dbReference>
<dbReference type="Gene3D" id="2.70.70.10">
    <property type="entry name" value="Glucose Permease (Domain IIA)"/>
    <property type="match status" value="1"/>
</dbReference>
<protein>
    <submittedName>
        <fullName evidence="8">Phosphotransferase system sugar-specific permease eiia type 1</fullName>
    </submittedName>
</protein>
<evidence type="ECO:0000313" key="8">
    <source>
        <dbReference type="EMBL" id="VBB08817.1"/>
    </source>
</evidence>
<dbReference type="GO" id="GO:0009401">
    <property type="term" value="P:phosphoenolpyruvate-dependent sugar phosphotransferase system"/>
    <property type="evidence" value="ECO:0007669"/>
    <property type="project" value="UniProtKB-KW"/>
</dbReference>
<name>A0A498RD29_9FIRM</name>
<evidence type="ECO:0000256" key="2">
    <source>
        <dbReference type="ARBA" id="ARBA00022448"/>
    </source>
</evidence>
<sequence>MFNIFKKAQFKIVSPAKGKLKDITEVNDKTFSTKTLGDGFAIEPENGDVHSPMDGVVESIFPTLHALALKNSNGTEILIHIGINTVTLNGDGFKSFVSEGKKVNAGDRLVTFDMDFVKDKVKSTDIIVIFMNGQSCELLKNGADVEVSEEEIVNIK</sequence>
<evidence type="ECO:0000256" key="3">
    <source>
        <dbReference type="ARBA" id="ARBA00022597"/>
    </source>
</evidence>
<dbReference type="Proteomes" id="UP000277811">
    <property type="component" value="Unassembled WGS sequence"/>
</dbReference>
<evidence type="ECO:0000256" key="1">
    <source>
        <dbReference type="ARBA" id="ARBA00004496"/>
    </source>
</evidence>
<dbReference type="OrthoDB" id="92465at2"/>
<reference evidence="8" key="1">
    <citation type="submission" date="2018-06" db="EMBL/GenBank/DDBJ databases">
        <authorList>
            <person name="Strepis N."/>
        </authorList>
    </citation>
    <scope>NUCLEOTIDE SEQUENCE [LARGE SCALE GENOMIC DNA]</scope>
    <source>
        <strain evidence="8">LUCI</strain>
    </source>
</reference>
<dbReference type="FunFam" id="2.70.70.10:FF:000001">
    <property type="entry name" value="PTS system glucose-specific IIA component"/>
    <property type="match status" value="1"/>
</dbReference>
<evidence type="ECO:0000313" key="9">
    <source>
        <dbReference type="Proteomes" id="UP000277811"/>
    </source>
</evidence>
<dbReference type="EMBL" id="UPPP01000097">
    <property type="protein sequence ID" value="VBB08817.1"/>
    <property type="molecule type" value="Genomic_DNA"/>
</dbReference>
<keyword evidence="6" id="KW-0418">Kinase</keyword>
<dbReference type="GO" id="GO:0005737">
    <property type="term" value="C:cytoplasm"/>
    <property type="evidence" value="ECO:0007669"/>
    <property type="project" value="UniProtKB-SubCell"/>
</dbReference>
<keyword evidence="5" id="KW-0598">Phosphotransferase system</keyword>
<dbReference type="GO" id="GO:0016301">
    <property type="term" value="F:kinase activity"/>
    <property type="evidence" value="ECO:0007669"/>
    <property type="project" value="UniProtKB-KW"/>
</dbReference>
<dbReference type="NCBIfam" id="TIGR00830">
    <property type="entry name" value="PTBA"/>
    <property type="match status" value="1"/>
</dbReference>
<comment type="subcellular location">
    <subcellularLocation>
        <location evidence="1">Cytoplasm</location>
    </subcellularLocation>
</comment>
<gene>
    <name evidence="8" type="ORF">LUCI_4098</name>
</gene>
<evidence type="ECO:0000259" key="7">
    <source>
        <dbReference type="PROSITE" id="PS51093"/>
    </source>
</evidence>
<accession>A0A498RD29</accession>
<dbReference type="PANTHER" id="PTHR45008">
    <property type="entry name" value="PTS SYSTEM GLUCOSE-SPECIFIC EIIA COMPONENT"/>
    <property type="match status" value="1"/>
</dbReference>
<keyword evidence="9" id="KW-1185">Reference proteome</keyword>
<dbReference type="AlphaFoldDB" id="A0A498RD29"/>
<proteinExistence type="predicted"/>
<keyword evidence="2" id="KW-0813">Transport</keyword>
<dbReference type="InterPro" id="IPR011055">
    <property type="entry name" value="Dup_hybrid_motif"/>
</dbReference>
<keyword evidence="3" id="KW-0762">Sugar transport</keyword>
<feature type="domain" description="PTS EIIA type-1" evidence="7">
    <location>
        <begin position="28"/>
        <end position="132"/>
    </location>
</feature>
<evidence type="ECO:0000256" key="5">
    <source>
        <dbReference type="ARBA" id="ARBA00022683"/>
    </source>
</evidence>
<evidence type="ECO:0000256" key="6">
    <source>
        <dbReference type="ARBA" id="ARBA00022777"/>
    </source>
</evidence>
<dbReference type="SUPFAM" id="SSF51261">
    <property type="entry name" value="Duplicated hybrid motif"/>
    <property type="match status" value="1"/>
</dbReference>
<keyword evidence="4 8" id="KW-0808">Transferase</keyword>
<dbReference type="InterPro" id="IPR001127">
    <property type="entry name" value="PTS_EIIA_1_perm"/>
</dbReference>
<dbReference type="PROSITE" id="PS00371">
    <property type="entry name" value="PTS_EIIA_TYPE_1_HIS"/>
    <property type="match status" value="1"/>
</dbReference>